<dbReference type="EMBL" id="JADUOV010000009">
    <property type="protein sequence ID" value="MBH1790909.1"/>
    <property type="molecule type" value="Genomic_DNA"/>
</dbReference>
<evidence type="ECO:0000313" key="3">
    <source>
        <dbReference type="EMBL" id="MBH1790909.1"/>
    </source>
</evidence>
<dbReference type="Proteomes" id="UP001225498">
    <property type="component" value="Unassembled WGS sequence"/>
</dbReference>
<evidence type="ECO:0000313" key="2">
    <source>
        <dbReference type="EMBL" id="EKZ1925717.1"/>
    </source>
</evidence>
<comment type="caution">
    <text evidence="3">The sequence shown here is derived from an EMBL/GenBank/DDBJ whole genome shotgun (WGS) entry which is preliminary data.</text>
</comment>
<reference evidence="2" key="2">
    <citation type="submission" date="2023-08" db="EMBL/GenBank/DDBJ databases">
        <authorList>
            <consortium name="Clinical and Environmental Microbiology Branch: Whole genome sequencing antimicrobial resistance pathogens in the healthcare setting"/>
        </authorList>
    </citation>
    <scope>NUCLEOTIDE SEQUENCE</scope>
    <source>
        <strain evidence="2">2023CJ-00293</strain>
    </source>
</reference>
<keyword evidence="1" id="KW-0175">Coiled coil</keyword>
<reference evidence="3" key="1">
    <citation type="submission" date="2020-11" db="EMBL/GenBank/DDBJ databases">
        <title>Enhanced detection system for hospital associated transmission using whole genome sequencing surveillance.</title>
        <authorList>
            <person name="Harrison L.H."/>
            <person name="Van Tyne D."/>
            <person name="Marsh J.W."/>
            <person name="Griffith M.P."/>
            <person name="Snyder D.J."/>
            <person name="Cooper V.S."/>
            <person name="Mustapha M."/>
        </authorList>
    </citation>
    <scope>NUCLEOTIDE SEQUENCE</scope>
    <source>
        <strain evidence="3">STEN00053</strain>
    </source>
</reference>
<gene>
    <name evidence="3" type="ORF">I5V89_13610</name>
    <name evidence="2" type="ORF">REH87_000688</name>
</gene>
<protein>
    <submittedName>
        <fullName evidence="3">Uncharacterized protein</fullName>
    </submittedName>
</protein>
<accession>A0A8I0Y245</accession>
<name>A0A8I0Y245_STEMA</name>
<proteinExistence type="predicted"/>
<dbReference type="Proteomes" id="UP000634179">
    <property type="component" value="Unassembled WGS sequence"/>
</dbReference>
<evidence type="ECO:0000313" key="4">
    <source>
        <dbReference type="Proteomes" id="UP000634179"/>
    </source>
</evidence>
<organism evidence="3 4">
    <name type="scientific">Stenotrophomonas maltophilia</name>
    <name type="common">Pseudomonas maltophilia</name>
    <name type="synonym">Xanthomonas maltophilia</name>
    <dbReference type="NCBI Taxonomy" id="40324"/>
    <lineage>
        <taxon>Bacteria</taxon>
        <taxon>Pseudomonadati</taxon>
        <taxon>Pseudomonadota</taxon>
        <taxon>Gammaproteobacteria</taxon>
        <taxon>Lysobacterales</taxon>
        <taxon>Lysobacteraceae</taxon>
        <taxon>Stenotrophomonas</taxon>
        <taxon>Stenotrophomonas maltophilia group</taxon>
    </lineage>
</organism>
<evidence type="ECO:0000256" key="1">
    <source>
        <dbReference type="SAM" id="Coils"/>
    </source>
</evidence>
<dbReference type="RefSeq" id="WP_049459868.1">
    <property type="nucleotide sequence ID" value="NZ_CBCPIZ010000008.1"/>
</dbReference>
<sequence length="168" mass="19031">MRQKKSLAELGKERTEAFVARLRSTMAEIDREISENDGVYPRNSGRLNVAELCRRAKVTAVSLHGEKHAGTTKLEVQAWLTKLRVDVPTSVKAARRKSYSQRLGWKERYDGISAQFKNMYSIEVVQRDAKIAALKKEISELKSQIKKQREAGSRVVGIESGRRRKASS</sequence>
<dbReference type="OrthoDB" id="6064856at2"/>
<feature type="coiled-coil region" evidence="1">
    <location>
        <begin position="124"/>
        <end position="151"/>
    </location>
</feature>
<dbReference type="AlphaFoldDB" id="A0A8I0Y245"/>
<dbReference type="EMBL" id="ABLTIR010000008">
    <property type="protein sequence ID" value="EKZ1925717.1"/>
    <property type="molecule type" value="Genomic_DNA"/>
</dbReference>
<dbReference type="GeneID" id="93743250"/>